<organism evidence="1 2">
    <name type="scientific">Kineosporia succinea</name>
    <dbReference type="NCBI Taxonomy" id="84632"/>
    <lineage>
        <taxon>Bacteria</taxon>
        <taxon>Bacillati</taxon>
        <taxon>Actinomycetota</taxon>
        <taxon>Actinomycetes</taxon>
        <taxon>Kineosporiales</taxon>
        <taxon>Kineosporiaceae</taxon>
        <taxon>Kineosporia</taxon>
    </lineage>
</organism>
<evidence type="ECO:0000313" key="2">
    <source>
        <dbReference type="Proteomes" id="UP001235712"/>
    </source>
</evidence>
<keyword evidence="2" id="KW-1185">Reference proteome</keyword>
<accession>A0ABT9P9T0</accession>
<proteinExistence type="predicted"/>
<comment type="caution">
    <text evidence="1">The sequence shown here is derived from an EMBL/GenBank/DDBJ whole genome shotgun (WGS) entry which is preliminary data.</text>
</comment>
<name>A0ABT9P9T0_9ACTN</name>
<sequence>MHPLEHEFLRKQSTKISVATKGAKARVELATSAAIIADATDAVVIGEDDDGSGVPAGEIGLKDPDFLAGLDLEPDATNLSILRALTLGKDGVILQLAGKVHKLSGYAELEADEDFAGE</sequence>
<dbReference type="RefSeq" id="WP_307247646.1">
    <property type="nucleotide sequence ID" value="NZ_JAUSQZ010000001.1"/>
</dbReference>
<dbReference type="Proteomes" id="UP001235712">
    <property type="component" value="Unassembled WGS sequence"/>
</dbReference>
<evidence type="ECO:0000313" key="1">
    <source>
        <dbReference type="EMBL" id="MDP9829450.1"/>
    </source>
</evidence>
<reference evidence="1 2" key="1">
    <citation type="submission" date="2023-07" db="EMBL/GenBank/DDBJ databases">
        <title>Sequencing the genomes of 1000 actinobacteria strains.</title>
        <authorList>
            <person name="Klenk H.-P."/>
        </authorList>
    </citation>
    <scope>NUCLEOTIDE SEQUENCE [LARGE SCALE GENOMIC DNA]</scope>
    <source>
        <strain evidence="1 2">DSM 44388</strain>
    </source>
</reference>
<protein>
    <submittedName>
        <fullName evidence="1">Uncharacterized protein</fullName>
    </submittedName>
</protein>
<gene>
    <name evidence="1" type="ORF">J2S57_005199</name>
</gene>
<dbReference type="EMBL" id="JAUSQZ010000001">
    <property type="protein sequence ID" value="MDP9829450.1"/>
    <property type="molecule type" value="Genomic_DNA"/>
</dbReference>